<feature type="transmembrane region" description="Helical" evidence="1">
    <location>
        <begin position="12"/>
        <end position="30"/>
    </location>
</feature>
<dbReference type="Gene3D" id="3.30.70.1320">
    <property type="entry name" value="Multidrug efflux transporter AcrB pore domain like"/>
    <property type="match status" value="1"/>
</dbReference>
<evidence type="ECO:0000313" key="2">
    <source>
        <dbReference type="EMBL" id="MEW9570336.1"/>
    </source>
</evidence>
<dbReference type="Proteomes" id="UP001556220">
    <property type="component" value="Unassembled WGS sequence"/>
</dbReference>
<feature type="transmembrane region" description="Helical" evidence="1">
    <location>
        <begin position="999"/>
        <end position="1018"/>
    </location>
</feature>
<dbReference type="Gene3D" id="1.20.1640.10">
    <property type="entry name" value="Multidrug efflux transporter AcrB transmembrane domain"/>
    <property type="match status" value="2"/>
</dbReference>
<protein>
    <submittedName>
        <fullName evidence="2">Efflux RND transporter permease subunit</fullName>
    </submittedName>
</protein>
<feature type="transmembrane region" description="Helical" evidence="1">
    <location>
        <begin position="1030"/>
        <end position="1053"/>
    </location>
</feature>
<dbReference type="Gene3D" id="3.30.70.1440">
    <property type="entry name" value="Multidrug efflux transporter AcrB pore domain"/>
    <property type="match status" value="1"/>
</dbReference>
<dbReference type="InterPro" id="IPR001036">
    <property type="entry name" value="Acrflvin-R"/>
</dbReference>
<name>A0ABV3QAY1_9GAMM</name>
<gene>
    <name evidence="2" type="ORF">ABQJ54_01085</name>
</gene>
<dbReference type="PANTHER" id="PTHR32063:SF8">
    <property type="entry name" value="CATION EFFLUX PROTEIN"/>
    <property type="match status" value="1"/>
</dbReference>
<dbReference type="SUPFAM" id="SSF82866">
    <property type="entry name" value="Multidrug efflux transporter AcrB transmembrane domain"/>
    <property type="match status" value="2"/>
</dbReference>
<feature type="transmembrane region" description="Helical" evidence="1">
    <location>
        <begin position="948"/>
        <end position="971"/>
    </location>
</feature>
<evidence type="ECO:0000256" key="1">
    <source>
        <dbReference type="SAM" id="Phobius"/>
    </source>
</evidence>
<dbReference type="RefSeq" id="WP_367852434.1">
    <property type="nucleotide sequence ID" value="NZ_JBFOHK010000001.1"/>
</dbReference>
<dbReference type="EMBL" id="JBFOHK010000001">
    <property type="protein sequence ID" value="MEW9570336.1"/>
    <property type="molecule type" value="Genomic_DNA"/>
</dbReference>
<dbReference type="InterPro" id="IPR027463">
    <property type="entry name" value="AcrB_DN_DC_subdom"/>
</dbReference>
<dbReference type="SUPFAM" id="SSF82714">
    <property type="entry name" value="Multidrug efflux transporter AcrB TolC docking domain, DN and DC subdomains"/>
    <property type="match status" value="2"/>
</dbReference>
<keyword evidence="1" id="KW-0812">Transmembrane</keyword>
<dbReference type="Pfam" id="PF00873">
    <property type="entry name" value="ACR_tran"/>
    <property type="match status" value="1"/>
</dbReference>
<keyword evidence="3" id="KW-1185">Reference proteome</keyword>
<dbReference type="PANTHER" id="PTHR32063">
    <property type="match status" value="1"/>
</dbReference>
<accession>A0ABV3QAY1</accession>
<dbReference type="Gene3D" id="3.30.70.1430">
    <property type="entry name" value="Multidrug efflux transporter AcrB pore domain"/>
    <property type="match status" value="2"/>
</dbReference>
<dbReference type="PRINTS" id="PR00702">
    <property type="entry name" value="ACRIFLAVINRP"/>
</dbReference>
<dbReference type="SUPFAM" id="SSF82693">
    <property type="entry name" value="Multidrug efflux transporter AcrB pore domain, PN1, PN2, PC1 and PC2 subdomains"/>
    <property type="match status" value="2"/>
</dbReference>
<feature type="transmembrane region" description="Helical" evidence="1">
    <location>
        <begin position="386"/>
        <end position="410"/>
    </location>
</feature>
<proteinExistence type="predicted"/>
<comment type="caution">
    <text evidence="2">The sequence shown here is derived from an EMBL/GenBank/DDBJ whole genome shotgun (WGS) entry which is preliminary data.</text>
</comment>
<sequence>MWIVKIALERPLTFIVLALLLLILGPLAILHTPTDIFPNIDIPVVSVVWQYTGLPADDMNNRIVTGFERAITTTVNDVEHTETQSLNGVGLVKVFFQPNVNIDMAVAQITSISQTVVKSMPPGTTPPLVIVYNASSVPILQFALSSKNLSETTIFDDANQTVRPFITAVRGAATPYPYGGKQRQIEVDLNPQALLAHGLSPSDVVTAIGAQNLILPAGTEKIGDIEYSVRLNGSPQQISELNNAPIRTVNGITTYIRDVAHVHDGSPPQTNVVRVDGQRAVLMSILKIGNASTLDIVDSLRAMLPRVRAAIPKNLQINAISDQSLFVRAAITGVIREGVIAAALTGLMILLFLGSWRSTLIIAISIPLSILASIIALSALGETINIMTLGGLALAVGILVDDATVTIENINSHLEEGKEVYEAIMEGAHQIAVPALVSTLSICIVFVPIFFLGGVAKYLFAPLAEAVVFAMLASYVLSRTLVPTLSLYWLKKHVHGEVPKGPLGRFQAAFEKRFASIRDSYRGALETAEEHRGLFAVLFFASCILSVALLVPWLGRDFFPYVDGGQIKLHFRAETGLRIEETARLADGIEGVIRRTIPANELDSIVDTLGLPYSGINLSYSNTGVVGTSDGDIFVTLNGNHHPTIDYVRSLRRQLAQKYPGVIFSFLPADMVGQILNFGSPAPIDVQVSGHDPKAIAKVADDLYHQLARVPGLVDLRIQQALNLPQINVNVNRTRASLVGLTTQDVASNLLTALAGSSQVSPTFWVDPRTGISYTIATQAPQYRIDTLQELKTLPITSTTGAAAPAASNTSSLDTSGSASQILENLASFSRSVGPAIVTHYSTRPTMDLYASVDHTDLGSVATSVQRIVDAYSRHLPRDVDIDVRGQVQTMAASYRGLLGGLAFAIVLVYLLIVVNFQSWLDPLIIIAALPAALAGLVWMLFLTGTPLSVPALMGAIMCMGVATANSILVISFAREQLDRHGDPVKAAIDAGFARFRPVLMTAFAMIIGMVPMALGLGEGGEQNAPLGRAVIGGLLLATAATLFFVPTFFSLLHRRRQARLDAAAA</sequence>
<organism evidence="2 3">
    <name type="scientific">Rhodanobacter lycopersici</name>
    <dbReference type="NCBI Taxonomy" id="3162487"/>
    <lineage>
        <taxon>Bacteria</taxon>
        <taxon>Pseudomonadati</taxon>
        <taxon>Pseudomonadota</taxon>
        <taxon>Gammaproteobacteria</taxon>
        <taxon>Lysobacterales</taxon>
        <taxon>Rhodanobacteraceae</taxon>
        <taxon>Rhodanobacter</taxon>
    </lineage>
</organism>
<feature type="transmembrane region" description="Helical" evidence="1">
    <location>
        <begin position="534"/>
        <end position="554"/>
    </location>
</feature>
<feature type="transmembrane region" description="Helical" evidence="1">
    <location>
        <begin position="897"/>
        <end position="917"/>
    </location>
</feature>
<feature type="transmembrane region" description="Helical" evidence="1">
    <location>
        <begin position="325"/>
        <end position="353"/>
    </location>
</feature>
<reference evidence="2 3" key="1">
    <citation type="submission" date="2024-06" db="EMBL/GenBank/DDBJ databases">
        <authorList>
            <person name="Woo H."/>
        </authorList>
    </citation>
    <scope>NUCLEOTIDE SEQUENCE [LARGE SCALE GENOMIC DNA]</scope>
    <source>
        <strain evidence="2 3">Si-c</strain>
    </source>
</reference>
<feature type="transmembrane region" description="Helical" evidence="1">
    <location>
        <begin position="431"/>
        <end position="452"/>
    </location>
</feature>
<keyword evidence="1" id="KW-1133">Transmembrane helix</keyword>
<keyword evidence="1" id="KW-0472">Membrane</keyword>
<dbReference type="Gene3D" id="3.30.2090.10">
    <property type="entry name" value="Multidrug efflux transporter AcrB TolC docking domain, DN and DC subdomains"/>
    <property type="match status" value="2"/>
</dbReference>
<feature type="transmembrane region" description="Helical" evidence="1">
    <location>
        <begin position="360"/>
        <end position="380"/>
    </location>
</feature>
<feature type="transmembrane region" description="Helical" evidence="1">
    <location>
        <begin position="924"/>
        <end position="942"/>
    </location>
</feature>
<evidence type="ECO:0000313" key="3">
    <source>
        <dbReference type="Proteomes" id="UP001556220"/>
    </source>
</evidence>